<proteinExistence type="predicted"/>
<gene>
    <name evidence="1" type="ORF">L1987_79476</name>
</gene>
<dbReference type="EMBL" id="CM042043">
    <property type="protein sequence ID" value="KAI3696460.1"/>
    <property type="molecule type" value="Genomic_DNA"/>
</dbReference>
<protein>
    <submittedName>
        <fullName evidence="1">Uncharacterized protein</fullName>
    </submittedName>
</protein>
<evidence type="ECO:0000313" key="1">
    <source>
        <dbReference type="EMBL" id="KAI3696460.1"/>
    </source>
</evidence>
<organism evidence="1 2">
    <name type="scientific">Smallanthus sonchifolius</name>
    <dbReference type="NCBI Taxonomy" id="185202"/>
    <lineage>
        <taxon>Eukaryota</taxon>
        <taxon>Viridiplantae</taxon>
        <taxon>Streptophyta</taxon>
        <taxon>Embryophyta</taxon>
        <taxon>Tracheophyta</taxon>
        <taxon>Spermatophyta</taxon>
        <taxon>Magnoliopsida</taxon>
        <taxon>eudicotyledons</taxon>
        <taxon>Gunneridae</taxon>
        <taxon>Pentapetalae</taxon>
        <taxon>asterids</taxon>
        <taxon>campanulids</taxon>
        <taxon>Asterales</taxon>
        <taxon>Asteraceae</taxon>
        <taxon>Asteroideae</taxon>
        <taxon>Heliantheae alliance</taxon>
        <taxon>Millerieae</taxon>
        <taxon>Smallanthus</taxon>
    </lineage>
</organism>
<evidence type="ECO:0000313" key="2">
    <source>
        <dbReference type="Proteomes" id="UP001056120"/>
    </source>
</evidence>
<sequence length="81" mass="9494">MLRIFAFFLGIKVALVEVRERILGPLGSRASIITSWRRLLQLASRRRGRTEIWSHKHTHKHIKNHLEGWLGLSCLVGFKFF</sequence>
<comment type="caution">
    <text evidence="1">The sequence shown here is derived from an EMBL/GenBank/DDBJ whole genome shotgun (WGS) entry which is preliminary data.</text>
</comment>
<reference evidence="1 2" key="2">
    <citation type="journal article" date="2022" name="Mol. Ecol. Resour.">
        <title>The genomes of chicory, endive, great burdock and yacon provide insights into Asteraceae paleo-polyploidization history and plant inulin production.</title>
        <authorList>
            <person name="Fan W."/>
            <person name="Wang S."/>
            <person name="Wang H."/>
            <person name="Wang A."/>
            <person name="Jiang F."/>
            <person name="Liu H."/>
            <person name="Zhao H."/>
            <person name="Xu D."/>
            <person name="Zhang Y."/>
        </authorList>
    </citation>
    <scope>NUCLEOTIDE SEQUENCE [LARGE SCALE GENOMIC DNA]</scope>
    <source>
        <strain evidence="2">cv. Yunnan</strain>
        <tissue evidence="1">Leaves</tissue>
    </source>
</reference>
<name>A0ACB8ZK06_9ASTR</name>
<accession>A0ACB8ZK06</accession>
<keyword evidence="2" id="KW-1185">Reference proteome</keyword>
<reference evidence="2" key="1">
    <citation type="journal article" date="2022" name="Mol. Ecol. Resour.">
        <title>The genomes of chicory, endive, great burdock and yacon provide insights into Asteraceae palaeo-polyploidization history and plant inulin production.</title>
        <authorList>
            <person name="Fan W."/>
            <person name="Wang S."/>
            <person name="Wang H."/>
            <person name="Wang A."/>
            <person name="Jiang F."/>
            <person name="Liu H."/>
            <person name="Zhao H."/>
            <person name="Xu D."/>
            <person name="Zhang Y."/>
        </authorList>
    </citation>
    <scope>NUCLEOTIDE SEQUENCE [LARGE SCALE GENOMIC DNA]</scope>
    <source>
        <strain evidence="2">cv. Yunnan</strain>
    </source>
</reference>
<dbReference type="Proteomes" id="UP001056120">
    <property type="component" value="Linkage Group LG26"/>
</dbReference>